<dbReference type="RefSeq" id="WP_202676675.1">
    <property type="nucleotide sequence ID" value="NZ_CP068595.1"/>
</dbReference>
<gene>
    <name evidence="1" type="ORF">JI735_29060</name>
</gene>
<evidence type="ECO:0000313" key="2">
    <source>
        <dbReference type="Proteomes" id="UP000595841"/>
    </source>
</evidence>
<evidence type="ECO:0000313" key="1">
    <source>
        <dbReference type="EMBL" id="QQZ60498.1"/>
    </source>
</evidence>
<accession>A0A974PBU5</accession>
<organism evidence="1 2">
    <name type="scientific">Paenibacillus sonchi</name>
    <dbReference type="NCBI Taxonomy" id="373687"/>
    <lineage>
        <taxon>Bacteria</taxon>
        <taxon>Bacillati</taxon>
        <taxon>Bacillota</taxon>
        <taxon>Bacilli</taxon>
        <taxon>Bacillales</taxon>
        <taxon>Paenibacillaceae</taxon>
        <taxon>Paenibacillus</taxon>
        <taxon>Paenibacillus sonchi group</taxon>
    </lineage>
</organism>
<dbReference type="EMBL" id="CP068595">
    <property type="protein sequence ID" value="QQZ60498.1"/>
    <property type="molecule type" value="Genomic_DNA"/>
</dbReference>
<protein>
    <submittedName>
        <fullName evidence="1">Uncharacterized protein</fullName>
    </submittedName>
</protein>
<dbReference type="AlphaFoldDB" id="A0A974PBU5"/>
<reference evidence="1 2" key="1">
    <citation type="submission" date="2021-01" db="EMBL/GenBank/DDBJ databases">
        <title>Whole genome sequence of Paenibacillus sonchi LMG 24727 for comparative genomics.</title>
        <authorList>
            <person name="Lee G."/>
            <person name="Kim M.-J."/>
            <person name="Lim K."/>
            <person name="Shin J.-H."/>
        </authorList>
    </citation>
    <scope>NUCLEOTIDE SEQUENCE [LARGE SCALE GENOMIC DNA]</scope>
    <source>
        <strain evidence="1 2">LMG 24727</strain>
    </source>
</reference>
<name>A0A974PBU5_9BACL</name>
<proteinExistence type="predicted"/>
<dbReference type="Proteomes" id="UP000595841">
    <property type="component" value="Chromosome"/>
</dbReference>
<keyword evidence="2" id="KW-1185">Reference proteome</keyword>
<sequence length="98" mass="10793">MGVVTGLKVNPKELTKVEIDPGFALNRITDPDNNEEISQEILVSDTHPNRVLDLSGYSTSDQIYISVSYMEELADPDLLKGGGKKFMCGKKRISRPAP</sequence>
<dbReference type="KEGG" id="pson:JI735_29060"/>